<evidence type="ECO:0000313" key="2">
    <source>
        <dbReference type="EMBL" id="OLL25608.1"/>
    </source>
</evidence>
<dbReference type="Proteomes" id="UP000186594">
    <property type="component" value="Unassembled WGS sequence"/>
</dbReference>
<comment type="caution">
    <text evidence="2">The sequence shown here is derived from an EMBL/GenBank/DDBJ whole genome shotgun (WGS) entry which is preliminary data.</text>
</comment>
<dbReference type="OrthoDB" id="6244550at2759"/>
<dbReference type="STRING" id="1198029.A0A1U7LSL7"/>
<feature type="compositionally biased region" description="Basic and acidic residues" evidence="1">
    <location>
        <begin position="309"/>
        <end position="320"/>
    </location>
</feature>
<evidence type="ECO:0000256" key="1">
    <source>
        <dbReference type="SAM" id="MobiDB-lite"/>
    </source>
</evidence>
<sequence length="598" mass="65992">MKSFDSQSVCPDHPLYELFRQLVHLARDKITAEKERVNDFPELSTLDTSKACELGSLAPTTSDLKKSLADKSIKSMAKFRMSMVHVSTGRVLQSPVEIVVLHDSILIVNRESHQRYLMFSPILGANICVSTQNETAKVFELLISGKQRIEFSSESPVETWVVHIRECCKNAVTEHKDNLRIPPDTVEELSTTPKSSTFPRPPHRTPNRGTVKPLQPGEPVDFSSPRLEPSRYPTRRAPSPDRSRLAPPSLLPHISPSEPPQLPLLEFGLKSLLSSDSSRSLPHSALERPSVPRSRTSGSPNRKNIAPSESERKQGIKSENSRSRQACQTLCFIAAVAFFWREGDWRRLVSGSTAVTIRHDVGHGVMQVMHIDTGDMLVNADMLPTNSVKRVDLTSVSIGCDIGSNKELYLFRAGTSKEADLLLQSLNMTKLALTPMPLESQPPMSWTAAPRKLSFGSSSSLASYSTASTNVTVPSFVNQQSLPALSSSAVMLSEEKIKIFLRIDAGMWKTLGTARLQFHGTSEAKASHLIIVTGKKQNNKSVTIIDASLRETACERVGKTGVMLSVMNGSRIVTWMVQGKNDDEAKKLLERIKAGKHI</sequence>
<name>A0A1U7LSL7_NEOID</name>
<dbReference type="EMBL" id="LXFE01000349">
    <property type="protein sequence ID" value="OLL25608.1"/>
    <property type="molecule type" value="Genomic_DNA"/>
</dbReference>
<keyword evidence="3" id="KW-1185">Reference proteome</keyword>
<protein>
    <submittedName>
        <fullName evidence="2">Uncharacterized protein</fullName>
    </submittedName>
</protein>
<feature type="compositionally biased region" description="Polar residues" evidence="1">
    <location>
        <begin position="188"/>
        <end position="198"/>
    </location>
</feature>
<feature type="compositionally biased region" description="Polar residues" evidence="1">
    <location>
        <begin position="293"/>
        <end position="302"/>
    </location>
</feature>
<evidence type="ECO:0000313" key="3">
    <source>
        <dbReference type="Proteomes" id="UP000186594"/>
    </source>
</evidence>
<accession>A0A1U7LSL7</accession>
<reference evidence="2 3" key="1">
    <citation type="submission" date="2016-04" db="EMBL/GenBank/DDBJ databases">
        <title>Evolutionary innovation and constraint leading to complex multicellularity in the Ascomycota.</title>
        <authorList>
            <person name="Cisse O."/>
            <person name="Nguyen A."/>
            <person name="Hewitt D.A."/>
            <person name="Jedd G."/>
            <person name="Stajich J.E."/>
        </authorList>
    </citation>
    <scope>NUCLEOTIDE SEQUENCE [LARGE SCALE GENOMIC DNA]</scope>
    <source>
        <strain evidence="2 3">DAH-3</strain>
    </source>
</reference>
<dbReference type="AlphaFoldDB" id="A0A1U7LSL7"/>
<proteinExistence type="predicted"/>
<feature type="region of interest" description="Disordered" evidence="1">
    <location>
        <begin position="179"/>
        <end position="257"/>
    </location>
</feature>
<gene>
    <name evidence="2" type="ORF">NEOLI_004060</name>
</gene>
<feature type="region of interest" description="Disordered" evidence="1">
    <location>
        <begin position="276"/>
        <end position="320"/>
    </location>
</feature>
<organism evidence="2 3">
    <name type="scientific">Neolecta irregularis (strain DAH-3)</name>
    <dbReference type="NCBI Taxonomy" id="1198029"/>
    <lineage>
        <taxon>Eukaryota</taxon>
        <taxon>Fungi</taxon>
        <taxon>Dikarya</taxon>
        <taxon>Ascomycota</taxon>
        <taxon>Taphrinomycotina</taxon>
        <taxon>Neolectales</taxon>
        <taxon>Neolectaceae</taxon>
        <taxon>Neolecta</taxon>
    </lineage>
</organism>